<dbReference type="OrthoDB" id="5421551at2"/>
<dbReference type="Pfam" id="PF09851">
    <property type="entry name" value="SHOCT"/>
    <property type="match status" value="1"/>
</dbReference>
<comment type="caution">
    <text evidence="3">The sequence shown here is derived from an EMBL/GenBank/DDBJ whole genome shotgun (WGS) entry which is preliminary data.</text>
</comment>
<dbReference type="EMBL" id="QWET01000009">
    <property type="protein sequence ID" value="RIH64660.1"/>
    <property type="molecule type" value="Genomic_DNA"/>
</dbReference>
<protein>
    <submittedName>
        <fullName evidence="3">SHOCT domain-containing protein</fullName>
    </submittedName>
</protein>
<keyword evidence="1" id="KW-0472">Membrane</keyword>
<gene>
    <name evidence="3" type="ORF">D1164_13540</name>
</gene>
<reference evidence="3 4" key="1">
    <citation type="journal article" date="2015" name="Int. J. Syst. Evol. Microbiol.">
        <title>Mariniphaga sediminis sp. nov., isolated from coastal sediment.</title>
        <authorList>
            <person name="Wang F.Q."/>
            <person name="Shen Q.Y."/>
            <person name="Chen G.J."/>
            <person name="Du Z.J."/>
        </authorList>
    </citation>
    <scope>NUCLEOTIDE SEQUENCE [LARGE SCALE GENOMIC DNA]</scope>
    <source>
        <strain evidence="3 4">SY21</strain>
    </source>
</reference>
<dbReference type="InterPro" id="IPR018649">
    <property type="entry name" value="SHOCT"/>
</dbReference>
<accession>A0A399D2P9</accession>
<keyword evidence="4" id="KW-1185">Reference proteome</keyword>
<dbReference type="AlphaFoldDB" id="A0A399D2P9"/>
<name>A0A399D2P9_9BACT</name>
<dbReference type="RefSeq" id="WP_119350532.1">
    <property type="nucleotide sequence ID" value="NZ_JBFHKJ010000021.1"/>
</dbReference>
<evidence type="ECO:0000313" key="3">
    <source>
        <dbReference type="EMBL" id="RIH64660.1"/>
    </source>
</evidence>
<evidence type="ECO:0000256" key="1">
    <source>
        <dbReference type="SAM" id="Phobius"/>
    </source>
</evidence>
<organism evidence="3 4">
    <name type="scientific">Mariniphaga sediminis</name>
    <dbReference type="NCBI Taxonomy" id="1628158"/>
    <lineage>
        <taxon>Bacteria</taxon>
        <taxon>Pseudomonadati</taxon>
        <taxon>Bacteroidota</taxon>
        <taxon>Bacteroidia</taxon>
        <taxon>Marinilabiliales</taxon>
        <taxon>Prolixibacteraceae</taxon>
        <taxon>Mariniphaga</taxon>
    </lineage>
</organism>
<feature type="transmembrane region" description="Helical" evidence="1">
    <location>
        <begin position="12"/>
        <end position="31"/>
    </location>
</feature>
<proteinExistence type="predicted"/>
<evidence type="ECO:0000313" key="4">
    <source>
        <dbReference type="Proteomes" id="UP000266441"/>
    </source>
</evidence>
<keyword evidence="1" id="KW-0812">Transmembrane</keyword>
<keyword evidence="1" id="KW-1133">Transmembrane helix</keyword>
<evidence type="ECO:0000259" key="2">
    <source>
        <dbReference type="Pfam" id="PF09851"/>
    </source>
</evidence>
<feature type="domain" description="SHOCT" evidence="2">
    <location>
        <begin position="48"/>
        <end position="73"/>
    </location>
</feature>
<sequence length="75" mass="8737">MHHGFEGMVFGMGWGWIVFLFILTAVIWLVVRVSNQNTRQNSPDNKSALDVLKDRYASGEIEKEEFEEKKRIIHS</sequence>
<dbReference type="Proteomes" id="UP000266441">
    <property type="component" value="Unassembled WGS sequence"/>
</dbReference>